<feature type="chain" id="PRO_5016934094" evidence="1">
    <location>
        <begin position="22"/>
        <end position="164"/>
    </location>
</feature>
<feature type="domain" description="SCP" evidence="2">
    <location>
        <begin position="49"/>
        <end position="156"/>
    </location>
</feature>
<dbReference type="Gene3D" id="3.40.33.10">
    <property type="entry name" value="CAP"/>
    <property type="match status" value="1"/>
</dbReference>
<dbReference type="RefSeq" id="WP_113966652.1">
    <property type="nucleotide sequence ID" value="NZ_JAWWDI010000008.1"/>
</dbReference>
<dbReference type="Proteomes" id="UP000252249">
    <property type="component" value="Unassembled WGS sequence"/>
</dbReference>
<feature type="signal peptide" evidence="1">
    <location>
        <begin position="1"/>
        <end position="21"/>
    </location>
</feature>
<accession>A0A368P0W9</accession>
<dbReference type="OrthoDB" id="982527at2"/>
<evidence type="ECO:0000256" key="1">
    <source>
        <dbReference type="SAM" id="SignalP"/>
    </source>
</evidence>
<protein>
    <submittedName>
        <fullName evidence="3">CAP domain-containing protein</fullName>
    </submittedName>
</protein>
<evidence type="ECO:0000313" key="3">
    <source>
        <dbReference type="EMBL" id="RCU56497.1"/>
    </source>
</evidence>
<evidence type="ECO:0000313" key="4">
    <source>
        <dbReference type="Proteomes" id="UP000252249"/>
    </source>
</evidence>
<keyword evidence="4" id="KW-1185">Reference proteome</keyword>
<dbReference type="PANTHER" id="PTHR31157:SF1">
    <property type="entry name" value="SCP DOMAIN-CONTAINING PROTEIN"/>
    <property type="match status" value="1"/>
</dbReference>
<dbReference type="Pfam" id="PF00188">
    <property type="entry name" value="CAP"/>
    <property type="match status" value="1"/>
</dbReference>
<name>A0A368P0W9_9FLAO</name>
<evidence type="ECO:0000259" key="2">
    <source>
        <dbReference type="Pfam" id="PF00188"/>
    </source>
</evidence>
<sequence length="164" mass="18584">MKKLNLLFVTLMVLLSVSSCSPDNDETTVEPLTTDLIIPEAKQIEIDILKLINDHRILEGLPTLDILEIIKSQTYSHTDYMVQTHNVSHANFSQRSSFLKQRAGANRVSENVAFGYNTAESVVNAWLNSESHRGAIEGDYTHFEVSAEQGENGYWYYTNIFVKK</sequence>
<proteinExistence type="predicted"/>
<gene>
    <name evidence="3" type="ORF">DU428_11395</name>
</gene>
<dbReference type="AlphaFoldDB" id="A0A368P0W9"/>
<dbReference type="InterPro" id="IPR035940">
    <property type="entry name" value="CAP_sf"/>
</dbReference>
<dbReference type="PROSITE" id="PS51257">
    <property type="entry name" value="PROKAR_LIPOPROTEIN"/>
    <property type="match status" value="1"/>
</dbReference>
<reference evidence="3 4" key="1">
    <citation type="submission" date="2018-07" db="EMBL/GenBank/DDBJ databases">
        <title>Oceanihabitans testaceum sp. nov., isolated from marine sediment.</title>
        <authorList>
            <person name="Li C.-M."/>
        </authorList>
    </citation>
    <scope>NUCLEOTIDE SEQUENCE [LARGE SCALE GENOMIC DNA]</scope>
    <source>
        <strain evidence="3 4">S9-10</strain>
    </source>
</reference>
<comment type="caution">
    <text evidence="3">The sequence shown here is derived from an EMBL/GenBank/DDBJ whole genome shotgun (WGS) entry which is preliminary data.</text>
</comment>
<dbReference type="EMBL" id="QPIG01000005">
    <property type="protein sequence ID" value="RCU56497.1"/>
    <property type="molecule type" value="Genomic_DNA"/>
</dbReference>
<dbReference type="SUPFAM" id="SSF55797">
    <property type="entry name" value="PR-1-like"/>
    <property type="match status" value="1"/>
</dbReference>
<dbReference type="PANTHER" id="PTHR31157">
    <property type="entry name" value="SCP DOMAIN-CONTAINING PROTEIN"/>
    <property type="match status" value="1"/>
</dbReference>
<organism evidence="3 4">
    <name type="scientific">Oceanihabitans sediminis</name>
    <dbReference type="NCBI Taxonomy" id="1812012"/>
    <lineage>
        <taxon>Bacteria</taxon>
        <taxon>Pseudomonadati</taxon>
        <taxon>Bacteroidota</taxon>
        <taxon>Flavobacteriia</taxon>
        <taxon>Flavobacteriales</taxon>
        <taxon>Flavobacteriaceae</taxon>
        <taxon>Oceanihabitans</taxon>
    </lineage>
</organism>
<keyword evidence="1" id="KW-0732">Signal</keyword>
<dbReference type="CDD" id="cd05379">
    <property type="entry name" value="CAP_bacterial"/>
    <property type="match status" value="1"/>
</dbReference>
<dbReference type="InterPro" id="IPR014044">
    <property type="entry name" value="CAP_dom"/>
</dbReference>